<gene>
    <name evidence="2" type="ORF">FVP74_11955</name>
</gene>
<reference evidence="2 3" key="1">
    <citation type="submission" date="2019-08" db="EMBL/GenBank/DDBJ databases">
        <authorList>
            <person name="Dong K."/>
        </authorList>
    </citation>
    <scope>NUCLEOTIDE SEQUENCE [LARGE SCALE GENOMIC DNA]</scope>
    <source>
        <strain evidence="2 3">K-1</strain>
    </source>
</reference>
<protein>
    <submittedName>
        <fullName evidence="2">HNH endonuclease</fullName>
    </submittedName>
</protein>
<dbReference type="EMBL" id="VRSX01000006">
    <property type="protein sequence ID" value="TXK08804.1"/>
    <property type="molecule type" value="Genomic_DNA"/>
</dbReference>
<dbReference type="InterPro" id="IPR011089">
    <property type="entry name" value="GmrSD_C"/>
</dbReference>
<dbReference type="GO" id="GO:0004519">
    <property type="term" value="F:endonuclease activity"/>
    <property type="evidence" value="ECO:0007669"/>
    <property type="project" value="UniProtKB-KW"/>
</dbReference>
<accession>A0A5C8HS82</accession>
<keyword evidence="3" id="KW-1185">Reference proteome</keyword>
<dbReference type="OrthoDB" id="5196645at2"/>
<dbReference type="PANTHER" id="PTHR24094">
    <property type="entry name" value="SECRETED PROTEIN"/>
    <property type="match status" value="1"/>
</dbReference>
<dbReference type="PANTHER" id="PTHR24094:SF15">
    <property type="entry name" value="AMP-DEPENDENT SYNTHETASE_LIGASE DOMAIN-CONTAINING PROTEIN-RELATED"/>
    <property type="match status" value="1"/>
</dbReference>
<feature type="domain" description="GmrSD restriction endonucleases C-terminal" evidence="1">
    <location>
        <begin position="654"/>
        <end position="763"/>
    </location>
</feature>
<evidence type="ECO:0000313" key="2">
    <source>
        <dbReference type="EMBL" id="TXK08804.1"/>
    </source>
</evidence>
<comment type="caution">
    <text evidence="2">The sequence shown here is derived from an EMBL/GenBank/DDBJ whole genome shotgun (WGS) entry which is preliminary data.</text>
</comment>
<organism evidence="2 3">
    <name type="scientific">Microbacterium saccharophilum</name>
    <dbReference type="NCBI Taxonomy" id="1213358"/>
    <lineage>
        <taxon>Bacteria</taxon>
        <taxon>Bacillati</taxon>
        <taxon>Actinomycetota</taxon>
        <taxon>Actinomycetes</taxon>
        <taxon>Micrococcales</taxon>
        <taxon>Microbacteriaceae</taxon>
        <taxon>Microbacterium</taxon>
    </lineage>
</organism>
<evidence type="ECO:0000259" key="1">
    <source>
        <dbReference type="Pfam" id="PF07510"/>
    </source>
</evidence>
<dbReference type="Pfam" id="PF07510">
    <property type="entry name" value="GmrSD_C"/>
    <property type="match status" value="1"/>
</dbReference>
<keyword evidence="2" id="KW-0540">Nuclease</keyword>
<dbReference type="Proteomes" id="UP000321949">
    <property type="component" value="Unassembled WGS sequence"/>
</dbReference>
<dbReference type="AlphaFoldDB" id="A0A5C8HS82"/>
<keyword evidence="2" id="KW-0255">Endonuclease</keyword>
<proteinExistence type="predicted"/>
<evidence type="ECO:0000313" key="3">
    <source>
        <dbReference type="Proteomes" id="UP000321949"/>
    </source>
</evidence>
<keyword evidence="2" id="KW-0378">Hydrolase</keyword>
<sequence length="770" mass="79973">MKRACWEPYATNLHRAMPVYGWRSCSAVLWRSVAAWILSTRRSNRVALNAEPYFEPLGAVTPAPLAVFLSSIRWLAPSASTRCANRAATSAAAGDTGVFGERTSDALFARRCDADCGVCNEYDDPRRTRLVVELWGVAKLLGSVEGARLIARRGLFVLLSMVLAAGAIVASPERASAAEPSVPGAFVSMSPTRLLDTRVGNGAPQRAVAANSTVALQVAGRSGVPAGVAAVVMNVTVTGPSRDGFVTVYPSGTAMPTASNLNFNGGQTIPNLVTVKVGGDGVVNLTNNSTGTVHLLADVAGYYLPGVPTEPGTFVSLDPARLLDTRTGLGAFSASPVYQYQTASLQVTGRGGVPATGVSAVVVNVTVKASYAAGFITVYPSGSAQPTASNLNFSAQQIIPNLVTVKVGPDGRINLTNNSAYWSDLIVDVAGYYLAGTPTQAGAFVSLDPARLLDTRVGNGAPASPVARYASAGLQVTNRGGVPATGVAAVVANVTVTAPSAPGFMTVYPSGSAMPTASNLNFSSGQTIPNLTTVKVGADGKIALTNNSAGDAHLIADVAGYYLGEPAQPDYAAAALQLTHDLPAISAWEASTKLGTLTVKPAGSMAGYSRDLFPHWRDATNNGWPPIPNSTCDVRQASLYREGTGVNYTSACDILSGSWVDAYTGVTLYAASDVDIDHVVPLADSWRSGAAAWTTAQRTTFANDRLVVVAVDDAANQSKGDKSPDVWKPQNQAAHCLYAKRWIAIKSKYALSITSAESSALSQMLGTCAN</sequence>
<name>A0A5C8HS82_9MICO</name>